<protein>
    <submittedName>
        <fullName evidence="1">Uncharacterized protein</fullName>
    </submittedName>
</protein>
<reference evidence="1" key="2">
    <citation type="submission" date="2022-06" db="UniProtKB">
        <authorList>
            <consortium name="EnsemblMetazoa"/>
        </authorList>
    </citation>
    <scope>IDENTIFICATION</scope>
    <source>
        <strain evidence="1">DF5081</strain>
    </source>
</reference>
<dbReference type="AlphaFoldDB" id="A0A8R1IY67"/>
<dbReference type="Proteomes" id="UP000005237">
    <property type="component" value="Unassembled WGS sequence"/>
</dbReference>
<reference evidence="2" key="1">
    <citation type="submission" date="2010-08" db="EMBL/GenBank/DDBJ databases">
        <authorList>
            <consortium name="Caenorhabditis japonica Sequencing Consortium"/>
            <person name="Wilson R.K."/>
        </authorList>
    </citation>
    <scope>NUCLEOTIDE SEQUENCE [LARGE SCALE GENOMIC DNA]</scope>
    <source>
        <strain evidence="2">DF5081</strain>
    </source>
</reference>
<evidence type="ECO:0000313" key="2">
    <source>
        <dbReference type="Proteomes" id="UP000005237"/>
    </source>
</evidence>
<name>A0A8R1IY67_CAEJA</name>
<proteinExistence type="predicted"/>
<dbReference type="EnsemblMetazoa" id="CJA39447b.1">
    <property type="protein sequence ID" value="CJA39447b.1"/>
    <property type="gene ID" value="WBGene00215294"/>
</dbReference>
<sequence>MRMSLTNVAIAVRRVVEYRRLPNDISAALPRFPRFSIRPIARLSPTNRQQAIRLILASAPPLNCSISARELCLWARVIPRLCSFPSGLTPPVCCLRPIRVSPVSRP</sequence>
<accession>A0A8R1IY67</accession>
<organism evidence="1 2">
    <name type="scientific">Caenorhabditis japonica</name>
    <dbReference type="NCBI Taxonomy" id="281687"/>
    <lineage>
        <taxon>Eukaryota</taxon>
        <taxon>Metazoa</taxon>
        <taxon>Ecdysozoa</taxon>
        <taxon>Nematoda</taxon>
        <taxon>Chromadorea</taxon>
        <taxon>Rhabditida</taxon>
        <taxon>Rhabditina</taxon>
        <taxon>Rhabditomorpha</taxon>
        <taxon>Rhabditoidea</taxon>
        <taxon>Rhabditidae</taxon>
        <taxon>Peloderinae</taxon>
        <taxon>Caenorhabditis</taxon>
    </lineage>
</organism>
<keyword evidence="2" id="KW-1185">Reference proteome</keyword>
<evidence type="ECO:0000313" key="1">
    <source>
        <dbReference type="EnsemblMetazoa" id="CJA39447b.1"/>
    </source>
</evidence>